<accession>A0A9D4F8D5</accession>
<evidence type="ECO:0000313" key="1">
    <source>
        <dbReference type="EMBL" id="KAH3793587.1"/>
    </source>
</evidence>
<protein>
    <submittedName>
        <fullName evidence="1">Uncharacterized protein</fullName>
    </submittedName>
</protein>
<gene>
    <name evidence="1" type="ORF">DPMN_147101</name>
</gene>
<dbReference type="EMBL" id="JAIWYP010000007">
    <property type="protein sequence ID" value="KAH3793587.1"/>
    <property type="molecule type" value="Genomic_DNA"/>
</dbReference>
<comment type="caution">
    <text evidence="1">The sequence shown here is derived from an EMBL/GenBank/DDBJ whole genome shotgun (WGS) entry which is preliminary data.</text>
</comment>
<organism evidence="1 2">
    <name type="scientific">Dreissena polymorpha</name>
    <name type="common">Zebra mussel</name>
    <name type="synonym">Mytilus polymorpha</name>
    <dbReference type="NCBI Taxonomy" id="45954"/>
    <lineage>
        <taxon>Eukaryota</taxon>
        <taxon>Metazoa</taxon>
        <taxon>Spiralia</taxon>
        <taxon>Lophotrochozoa</taxon>
        <taxon>Mollusca</taxon>
        <taxon>Bivalvia</taxon>
        <taxon>Autobranchia</taxon>
        <taxon>Heteroconchia</taxon>
        <taxon>Euheterodonta</taxon>
        <taxon>Imparidentia</taxon>
        <taxon>Neoheterodontei</taxon>
        <taxon>Myida</taxon>
        <taxon>Dreissenoidea</taxon>
        <taxon>Dreissenidae</taxon>
        <taxon>Dreissena</taxon>
    </lineage>
</organism>
<name>A0A9D4F8D5_DREPO</name>
<proteinExistence type="predicted"/>
<dbReference type="AlphaFoldDB" id="A0A9D4F8D5"/>
<sequence length="72" mass="8112">MVRHKTGLHAACEGLIIEAGVSDLKQLLTNTQPEDSLPKCVRTNTLKSDLTTVKKAFDAKYKFQCMDLQDFR</sequence>
<evidence type="ECO:0000313" key="2">
    <source>
        <dbReference type="Proteomes" id="UP000828390"/>
    </source>
</evidence>
<dbReference type="Proteomes" id="UP000828390">
    <property type="component" value="Unassembled WGS sequence"/>
</dbReference>
<reference evidence="1" key="2">
    <citation type="submission" date="2020-11" db="EMBL/GenBank/DDBJ databases">
        <authorList>
            <person name="McCartney M.A."/>
            <person name="Auch B."/>
            <person name="Kono T."/>
            <person name="Mallez S."/>
            <person name="Becker A."/>
            <person name="Gohl D.M."/>
            <person name="Silverstein K.A.T."/>
            <person name="Koren S."/>
            <person name="Bechman K.B."/>
            <person name="Herman A."/>
            <person name="Abrahante J.E."/>
            <person name="Garbe J."/>
        </authorList>
    </citation>
    <scope>NUCLEOTIDE SEQUENCE</scope>
    <source>
        <strain evidence="1">Duluth1</strain>
        <tissue evidence="1">Whole animal</tissue>
    </source>
</reference>
<keyword evidence="2" id="KW-1185">Reference proteome</keyword>
<reference evidence="1" key="1">
    <citation type="journal article" date="2019" name="bioRxiv">
        <title>The Genome of the Zebra Mussel, Dreissena polymorpha: A Resource for Invasive Species Research.</title>
        <authorList>
            <person name="McCartney M.A."/>
            <person name="Auch B."/>
            <person name="Kono T."/>
            <person name="Mallez S."/>
            <person name="Zhang Y."/>
            <person name="Obille A."/>
            <person name="Becker A."/>
            <person name="Abrahante J.E."/>
            <person name="Garbe J."/>
            <person name="Badalamenti J.P."/>
            <person name="Herman A."/>
            <person name="Mangelson H."/>
            <person name="Liachko I."/>
            <person name="Sullivan S."/>
            <person name="Sone E.D."/>
            <person name="Koren S."/>
            <person name="Silverstein K.A.T."/>
            <person name="Beckman K.B."/>
            <person name="Gohl D.M."/>
        </authorList>
    </citation>
    <scope>NUCLEOTIDE SEQUENCE</scope>
    <source>
        <strain evidence="1">Duluth1</strain>
        <tissue evidence="1">Whole animal</tissue>
    </source>
</reference>